<dbReference type="SMART" id="SM01294">
    <property type="entry name" value="PKS_PP_betabranch"/>
    <property type="match status" value="1"/>
</dbReference>
<comment type="caution">
    <text evidence="4">The sequence shown here is derived from an EMBL/GenBank/DDBJ whole genome shotgun (WGS) entry which is preliminary data.</text>
</comment>
<protein>
    <recommendedName>
        <fullName evidence="3">Carrier domain-containing protein</fullName>
    </recommendedName>
</protein>
<dbReference type="InterPro" id="IPR009081">
    <property type="entry name" value="PP-bd_ACP"/>
</dbReference>
<dbReference type="InterPro" id="IPR036736">
    <property type="entry name" value="ACP-like_sf"/>
</dbReference>
<dbReference type="PROSITE" id="PS00012">
    <property type="entry name" value="PHOSPHOPANTETHEINE"/>
    <property type="match status" value="1"/>
</dbReference>
<evidence type="ECO:0000256" key="1">
    <source>
        <dbReference type="ARBA" id="ARBA00022450"/>
    </source>
</evidence>
<dbReference type="SMART" id="SM00823">
    <property type="entry name" value="PKS_PP"/>
    <property type="match status" value="1"/>
</dbReference>
<keyword evidence="1" id="KW-0596">Phosphopantetheine</keyword>
<accession>A0A2M7G8H1</accession>
<dbReference type="SUPFAM" id="SSF47336">
    <property type="entry name" value="ACP-like"/>
    <property type="match status" value="1"/>
</dbReference>
<dbReference type="Pfam" id="PF00550">
    <property type="entry name" value="PP-binding"/>
    <property type="match status" value="1"/>
</dbReference>
<evidence type="ECO:0000259" key="3">
    <source>
        <dbReference type="PROSITE" id="PS50075"/>
    </source>
</evidence>
<dbReference type="EMBL" id="PFFQ01000012">
    <property type="protein sequence ID" value="PIW18410.1"/>
    <property type="molecule type" value="Genomic_DNA"/>
</dbReference>
<dbReference type="InterPro" id="IPR006162">
    <property type="entry name" value="Ppantetheine_attach_site"/>
</dbReference>
<evidence type="ECO:0000313" key="4">
    <source>
        <dbReference type="EMBL" id="PIW18410.1"/>
    </source>
</evidence>
<evidence type="ECO:0000313" key="5">
    <source>
        <dbReference type="Proteomes" id="UP000231019"/>
    </source>
</evidence>
<sequence length="87" mass="9622">MEEVKPRRSEVESWLMNQIALSTEKPVDTLDPDLPFASLGLDSTTAVAMSGDLEDQFGFELDPTLIFEFPSVTRLLNHLEAEGVLAV</sequence>
<dbReference type="InterPro" id="IPR020806">
    <property type="entry name" value="PKS_PP-bd"/>
</dbReference>
<name>A0A2M7G8H1_9BACT</name>
<feature type="domain" description="Carrier" evidence="3">
    <location>
        <begin position="6"/>
        <end position="83"/>
    </location>
</feature>
<reference evidence="4 5" key="1">
    <citation type="submission" date="2017-09" db="EMBL/GenBank/DDBJ databases">
        <title>Depth-based differentiation of microbial function through sediment-hosted aquifers and enrichment of novel symbionts in the deep terrestrial subsurface.</title>
        <authorList>
            <person name="Probst A.J."/>
            <person name="Ladd B."/>
            <person name="Jarett J.K."/>
            <person name="Geller-Mcgrath D.E."/>
            <person name="Sieber C.M."/>
            <person name="Emerson J.B."/>
            <person name="Anantharaman K."/>
            <person name="Thomas B.C."/>
            <person name="Malmstrom R."/>
            <person name="Stieglmeier M."/>
            <person name="Klingl A."/>
            <person name="Woyke T."/>
            <person name="Ryan C.M."/>
            <person name="Banfield J.F."/>
        </authorList>
    </citation>
    <scope>NUCLEOTIDE SEQUENCE [LARGE SCALE GENOMIC DNA]</scope>
    <source>
        <strain evidence="4">CG17_big_fil_post_rev_8_21_14_2_50_48_46</strain>
    </source>
</reference>
<dbReference type="PROSITE" id="PS50075">
    <property type="entry name" value="CARRIER"/>
    <property type="match status" value="1"/>
</dbReference>
<dbReference type="GO" id="GO:0031177">
    <property type="term" value="F:phosphopantetheine binding"/>
    <property type="evidence" value="ECO:0007669"/>
    <property type="project" value="InterPro"/>
</dbReference>
<dbReference type="AlphaFoldDB" id="A0A2M7G8H1"/>
<proteinExistence type="predicted"/>
<dbReference type="Gene3D" id="1.10.1200.10">
    <property type="entry name" value="ACP-like"/>
    <property type="match status" value="1"/>
</dbReference>
<dbReference type="Proteomes" id="UP000231019">
    <property type="component" value="Unassembled WGS sequence"/>
</dbReference>
<evidence type="ECO:0000256" key="2">
    <source>
        <dbReference type="ARBA" id="ARBA00022553"/>
    </source>
</evidence>
<gene>
    <name evidence="4" type="ORF">COW36_03725</name>
</gene>
<keyword evidence="2" id="KW-0597">Phosphoprotein</keyword>
<organism evidence="4 5">
    <name type="scientific">bacterium (Candidatus Blackallbacteria) CG17_big_fil_post_rev_8_21_14_2_50_48_46</name>
    <dbReference type="NCBI Taxonomy" id="2014261"/>
    <lineage>
        <taxon>Bacteria</taxon>
        <taxon>Candidatus Blackallbacteria</taxon>
    </lineage>
</organism>